<dbReference type="Proteomes" id="UP000659654">
    <property type="component" value="Unassembled WGS sequence"/>
</dbReference>
<keyword evidence="3" id="KW-0675">Receptor</keyword>
<dbReference type="EMBL" id="CAJFCV020000005">
    <property type="protein sequence ID" value="CAG9125854.1"/>
    <property type="molecule type" value="Genomic_DNA"/>
</dbReference>
<dbReference type="Gene3D" id="1.10.565.10">
    <property type="entry name" value="Retinoid X Receptor"/>
    <property type="match status" value="1"/>
</dbReference>
<dbReference type="AlphaFoldDB" id="A0A7I8X954"/>
<protein>
    <submittedName>
        <fullName evidence="4">(pine wood nematode) hypothetical protein</fullName>
    </submittedName>
</protein>
<organism evidence="4 5">
    <name type="scientific">Bursaphelenchus xylophilus</name>
    <name type="common">Pinewood nematode worm</name>
    <name type="synonym">Aphelenchoides xylophilus</name>
    <dbReference type="NCBI Taxonomy" id="6326"/>
    <lineage>
        <taxon>Eukaryota</taxon>
        <taxon>Metazoa</taxon>
        <taxon>Ecdysozoa</taxon>
        <taxon>Nematoda</taxon>
        <taxon>Chromadorea</taxon>
        <taxon>Rhabditida</taxon>
        <taxon>Tylenchina</taxon>
        <taxon>Tylenchomorpha</taxon>
        <taxon>Aphelenchoidea</taxon>
        <taxon>Aphelenchoididae</taxon>
        <taxon>Bursaphelenchus</taxon>
    </lineage>
</organism>
<evidence type="ECO:0000313" key="5">
    <source>
        <dbReference type="Proteomes" id="UP000659654"/>
    </source>
</evidence>
<keyword evidence="5" id="KW-1185">Reference proteome</keyword>
<reference evidence="4" key="1">
    <citation type="submission" date="2020-09" db="EMBL/GenBank/DDBJ databases">
        <authorList>
            <person name="Kikuchi T."/>
        </authorList>
    </citation>
    <scope>NUCLEOTIDE SEQUENCE</scope>
    <source>
        <strain evidence="4">Ka4C1</strain>
    </source>
</reference>
<evidence type="ECO:0000256" key="3">
    <source>
        <dbReference type="ARBA" id="ARBA00023170"/>
    </source>
</evidence>
<evidence type="ECO:0000313" key="4">
    <source>
        <dbReference type="EMBL" id="CAD5232812.1"/>
    </source>
</evidence>
<sequence>MSDVATTEAIVPIKKRRRRGRYDTIIETSILRLYSSGITSVAATLQKAYESFYNYQFTIAKHCNPNVNFDVVKYIAPEKKKYADALRISIPTLYEALTSCVTGLSYPDTTKYINLILKSQYEVHSIHMLAITASLGSEDGNTYALMPGYAVDLNDYVDNWWFDGMTMEPALKARFMGLVNAFTNGLRRITRRSTKLKLDKADTSVLILLSICKFAEEDDENYAELQMYKDRVIREWSHNMQKKYKDDACRRMSEIMLLFNEITAFRLEAANIDLQFQALRASGADIPQLIPCIQSCETQVEVIKANCE</sequence>
<comment type="caution">
    <text evidence="4">The sequence shown here is derived from an EMBL/GenBank/DDBJ whole genome shotgun (WGS) entry which is preliminary data.</text>
</comment>
<evidence type="ECO:0000256" key="1">
    <source>
        <dbReference type="ARBA" id="ARBA00023015"/>
    </source>
</evidence>
<dbReference type="InterPro" id="IPR035500">
    <property type="entry name" value="NHR-like_dom_sf"/>
</dbReference>
<dbReference type="SMR" id="A0A7I8X954"/>
<dbReference type="SUPFAM" id="SSF48508">
    <property type="entry name" value="Nuclear receptor ligand-binding domain"/>
    <property type="match status" value="1"/>
</dbReference>
<dbReference type="Proteomes" id="UP000582659">
    <property type="component" value="Unassembled WGS sequence"/>
</dbReference>
<accession>A0A7I8X954</accession>
<evidence type="ECO:0000256" key="2">
    <source>
        <dbReference type="ARBA" id="ARBA00023163"/>
    </source>
</evidence>
<gene>
    <name evidence="4" type="ORF">BXYJ_LOCUS12903</name>
</gene>
<keyword evidence="1" id="KW-0805">Transcription regulation</keyword>
<name>A0A7I8X954_BURXY</name>
<dbReference type="EMBL" id="CAJFDI010000005">
    <property type="protein sequence ID" value="CAD5232812.1"/>
    <property type="molecule type" value="Genomic_DNA"/>
</dbReference>
<proteinExistence type="predicted"/>
<keyword evidence="2" id="KW-0804">Transcription</keyword>